<dbReference type="EMBL" id="JH000232">
    <property type="protein sequence ID" value="EGV99407.1"/>
    <property type="molecule type" value="Genomic_DNA"/>
</dbReference>
<dbReference type="Pfam" id="PF02902">
    <property type="entry name" value="Peptidase_C48"/>
    <property type="match status" value="1"/>
</dbReference>
<evidence type="ECO:0000256" key="3">
    <source>
        <dbReference type="ARBA" id="ARBA00022801"/>
    </source>
</evidence>
<dbReference type="GO" id="GO:0016929">
    <property type="term" value="F:deSUMOylase activity"/>
    <property type="evidence" value="ECO:0007669"/>
    <property type="project" value="TreeGrafter"/>
</dbReference>
<keyword evidence="3" id="KW-0378">Hydrolase</keyword>
<dbReference type="PANTHER" id="PTHR12606:SF11">
    <property type="entry name" value="SENTRIN-SPECIFIC PROTEASE 2"/>
    <property type="match status" value="1"/>
</dbReference>
<dbReference type="PROSITE" id="PS50600">
    <property type="entry name" value="ULP_PROTEASE"/>
    <property type="match status" value="1"/>
</dbReference>
<name>G3H9K4_CRIGR</name>
<dbReference type="GO" id="GO:0016926">
    <property type="term" value="P:protein desumoylation"/>
    <property type="evidence" value="ECO:0007669"/>
    <property type="project" value="TreeGrafter"/>
</dbReference>
<protein>
    <submittedName>
        <fullName evidence="6">Sentrin-specific protease 2</fullName>
    </submittedName>
</protein>
<keyword evidence="2 6" id="KW-0645">Protease</keyword>
<dbReference type="GO" id="GO:0006508">
    <property type="term" value="P:proteolysis"/>
    <property type="evidence" value="ECO:0007669"/>
    <property type="project" value="UniProtKB-KW"/>
</dbReference>
<evidence type="ECO:0000313" key="7">
    <source>
        <dbReference type="Proteomes" id="UP000001075"/>
    </source>
</evidence>
<dbReference type="InterPro" id="IPR003653">
    <property type="entry name" value="Peptidase_C48_C"/>
</dbReference>
<dbReference type="PANTHER" id="PTHR12606">
    <property type="entry name" value="SENTRIN/SUMO-SPECIFIC PROTEASE"/>
    <property type="match status" value="1"/>
</dbReference>
<sequence>MAQTVNLFAKELILVPIYCYWSLVAIDLREKNFIYLDLMGQKRPDILEMIFSYLQDDSKAQKNTDLNPLEWKQYSMTAEEIPQQWNGSDCGMVACKYADYISRGQPITFSQQHIPLFRRKMVWETLGKSLL</sequence>
<evidence type="ECO:0000256" key="1">
    <source>
        <dbReference type="ARBA" id="ARBA00005234"/>
    </source>
</evidence>
<keyword evidence="4" id="KW-0788">Thiol protease</keyword>
<evidence type="ECO:0000313" key="6">
    <source>
        <dbReference type="EMBL" id="EGV99407.1"/>
    </source>
</evidence>
<proteinExistence type="inferred from homology"/>
<dbReference type="InterPro" id="IPR038765">
    <property type="entry name" value="Papain-like_cys_pep_sf"/>
</dbReference>
<comment type="similarity">
    <text evidence="1">Belongs to the peptidase C48 family.</text>
</comment>
<dbReference type="STRING" id="10029.G3H9K4"/>
<accession>G3H9K4</accession>
<dbReference type="GO" id="GO:0005634">
    <property type="term" value="C:nucleus"/>
    <property type="evidence" value="ECO:0007669"/>
    <property type="project" value="TreeGrafter"/>
</dbReference>
<feature type="domain" description="Ubiquitin-like protease family profile" evidence="5">
    <location>
        <begin position="1"/>
        <end position="101"/>
    </location>
</feature>
<evidence type="ECO:0000259" key="5">
    <source>
        <dbReference type="PROSITE" id="PS50600"/>
    </source>
</evidence>
<dbReference type="AlphaFoldDB" id="G3H9K4"/>
<organism evidence="6 7">
    <name type="scientific">Cricetulus griseus</name>
    <name type="common">Chinese hamster</name>
    <name type="synonym">Cricetulus barabensis griseus</name>
    <dbReference type="NCBI Taxonomy" id="10029"/>
    <lineage>
        <taxon>Eukaryota</taxon>
        <taxon>Metazoa</taxon>
        <taxon>Chordata</taxon>
        <taxon>Craniata</taxon>
        <taxon>Vertebrata</taxon>
        <taxon>Euteleostomi</taxon>
        <taxon>Mammalia</taxon>
        <taxon>Eutheria</taxon>
        <taxon>Euarchontoglires</taxon>
        <taxon>Glires</taxon>
        <taxon>Rodentia</taxon>
        <taxon>Myomorpha</taxon>
        <taxon>Muroidea</taxon>
        <taxon>Cricetidae</taxon>
        <taxon>Cricetinae</taxon>
        <taxon>Cricetulus</taxon>
    </lineage>
</organism>
<gene>
    <name evidence="6" type="ORF">I79_007078</name>
</gene>
<dbReference type="InParanoid" id="G3H9K4"/>
<evidence type="ECO:0000256" key="4">
    <source>
        <dbReference type="ARBA" id="ARBA00022807"/>
    </source>
</evidence>
<dbReference type="Gene3D" id="3.40.395.10">
    <property type="entry name" value="Adenoviral Proteinase, Chain A"/>
    <property type="match status" value="1"/>
</dbReference>
<dbReference type="MEROPS" id="C48.013"/>
<dbReference type="SUPFAM" id="SSF54001">
    <property type="entry name" value="Cysteine proteinases"/>
    <property type="match status" value="1"/>
</dbReference>
<evidence type="ECO:0000256" key="2">
    <source>
        <dbReference type="ARBA" id="ARBA00022670"/>
    </source>
</evidence>
<dbReference type="Proteomes" id="UP000001075">
    <property type="component" value="Unassembled WGS sequence"/>
</dbReference>
<reference evidence="7" key="1">
    <citation type="journal article" date="2011" name="Nat. Biotechnol.">
        <title>The genomic sequence of the Chinese hamster ovary (CHO)-K1 cell line.</title>
        <authorList>
            <person name="Xu X."/>
            <person name="Nagarajan H."/>
            <person name="Lewis N.E."/>
            <person name="Pan S."/>
            <person name="Cai Z."/>
            <person name="Liu X."/>
            <person name="Chen W."/>
            <person name="Xie M."/>
            <person name="Wang W."/>
            <person name="Hammond S."/>
            <person name="Andersen M.R."/>
            <person name="Neff N."/>
            <person name="Passarelli B."/>
            <person name="Koh W."/>
            <person name="Fan H.C."/>
            <person name="Wang J."/>
            <person name="Gui Y."/>
            <person name="Lee K.H."/>
            <person name="Betenbaugh M.J."/>
            <person name="Quake S.R."/>
            <person name="Famili I."/>
            <person name="Palsson B.O."/>
            <person name="Wang J."/>
        </authorList>
    </citation>
    <scope>NUCLEOTIDE SEQUENCE [LARGE SCALE GENOMIC DNA]</scope>
    <source>
        <strain evidence="7">CHO K1 cell line</strain>
    </source>
</reference>